<evidence type="ECO:0000313" key="23">
    <source>
        <dbReference type="Proteomes" id="UP001474421"/>
    </source>
</evidence>
<dbReference type="SUPFAM" id="SSF81324">
    <property type="entry name" value="Voltage-gated potassium channels"/>
    <property type="match status" value="1"/>
</dbReference>
<dbReference type="GO" id="GO:0086010">
    <property type="term" value="P:membrane depolarization during action potential"/>
    <property type="evidence" value="ECO:0007669"/>
    <property type="project" value="TreeGrafter"/>
</dbReference>
<dbReference type="EMBL" id="JAOTOJ010000008">
    <property type="protein sequence ID" value="KAK9396057.1"/>
    <property type="molecule type" value="Genomic_DNA"/>
</dbReference>
<reference evidence="22 23" key="1">
    <citation type="journal article" date="2024" name="Proc. Natl. Acad. Sci. U.S.A.">
        <title>The genetic regulatory architecture and epigenomic basis for age-related changes in rattlesnake venom.</title>
        <authorList>
            <person name="Hogan M.P."/>
            <person name="Holding M.L."/>
            <person name="Nystrom G.S."/>
            <person name="Colston T.J."/>
            <person name="Bartlett D.A."/>
            <person name="Mason A.J."/>
            <person name="Ellsworth S.A."/>
            <person name="Rautsaw R.M."/>
            <person name="Lawrence K.C."/>
            <person name="Strickland J.L."/>
            <person name="He B."/>
            <person name="Fraser P."/>
            <person name="Margres M.J."/>
            <person name="Gilbert D.M."/>
            <person name="Gibbs H.L."/>
            <person name="Parkinson C.L."/>
            <person name="Rokyta D.R."/>
        </authorList>
    </citation>
    <scope>NUCLEOTIDE SEQUENCE [LARGE SCALE GENOMIC DNA]</scope>
    <source>
        <strain evidence="22">DRR0105</strain>
    </source>
</reference>
<dbReference type="PRINTS" id="PR00170">
    <property type="entry name" value="NACHANNEL"/>
</dbReference>
<evidence type="ECO:0000256" key="13">
    <source>
        <dbReference type="ARBA" id="ARBA00023157"/>
    </source>
</evidence>
<dbReference type="InterPro" id="IPR043203">
    <property type="entry name" value="VGCC_Ca_Na"/>
</dbReference>
<dbReference type="Pfam" id="PF24609">
    <property type="entry name" value="IQ_SCN5A_C"/>
    <property type="match status" value="1"/>
</dbReference>
<dbReference type="Gene3D" id="1.10.287.70">
    <property type="match status" value="1"/>
</dbReference>
<dbReference type="Gene3D" id="1.20.120.350">
    <property type="entry name" value="Voltage-gated potassium channels. Chain C"/>
    <property type="match status" value="1"/>
</dbReference>
<feature type="transmembrane region" description="Helical" evidence="19">
    <location>
        <begin position="102"/>
        <end position="130"/>
    </location>
</feature>
<sequence length="444" mass="49823">MAVEYEGQGVAADQLLEKINCAFVALFTGECLMKLLALRLYFFKDSWNIFDLVVVILSIISLAATQLWQRLNFPPTILRVIRVIRVSRLLRLIRGAKGLRTLLFALLMSLPALTNIGLLLFLIMFIYAIFGMANFSCASWEQGIDNIFNFQTFGNSMLCLFQITTSAGWDELLGPMITHQDNYSCAPNINSMPQGGPCVNSKLAIAYFVSYIIISFLIVVNMYIAVIIENLNIATEESTEPLGDDDFEIFYEIWAKFDPKATQFISYSALSDFADALAEPLRIPKPNSQQLLSMDLPIVNGNKIHCLDILFAFTKRVLGEAGEMDSFESQIEEKYPEKIAYEPIVTTPKRKQDESAIVIQRAFRMHLHHVGKKASQEPCVTISLENIPEEENLSVFSLSENEDIQSNNSQSLSSVVIPPSYSNVTNIASDIQQEEFPDSNGNTK</sequence>
<dbReference type="InterPro" id="IPR001696">
    <property type="entry name" value="Na_channel_asu"/>
</dbReference>
<dbReference type="Gene3D" id="1.10.238.10">
    <property type="entry name" value="EF-hand"/>
    <property type="match status" value="1"/>
</dbReference>
<keyword evidence="8 19" id="KW-0851">Voltage-gated channel</keyword>
<comment type="similarity">
    <text evidence="2">Belongs to the sodium channel (TC 1.A.1.10) family. Nav1.8/SCN10A subfamily.</text>
</comment>
<keyword evidence="7" id="KW-0677">Repeat</keyword>
<evidence type="ECO:0000256" key="3">
    <source>
        <dbReference type="ARBA" id="ARBA00022448"/>
    </source>
</evidence>
<evidence type="ECO:0000256" key="1">
    <source>
        <dbReference type="ARBA" id="ARBA00004651"/>
    </source>
</evidence>
<dbReference type="GO" id="GO:0005248">
    <property type="term" value="F:voltage-gated sodium channel activity"/>
    <property type="evidence" value="ECO:0007669"/>
    <property type="project" value="InterPro"/>
</dbReference>
<evidence type="ECO:0000313" key="22">
    <source>
        <dbReference type="EMBL" id="KAK9396057.1"/>
    </source>
</evidence>
<dbReference type="AlphaFoldDB" id="A0AAW1B3L8"/>
<gene>
    <name evidence="22" type="ORF">NXF25_019418</name>
</gene>
<feature type="transmembrane region" description="Helical" evidence="19">
    <location>
        <begin position="49"/>
        <end position="67"/>
    </location>
</feature>
<keyword evidence="3 19" id="KW-0813">Transport</keyword>
<proteinExistence type="inferred from homology"/>
<evidence type="ECO:0000256" key="7">
    <source>
        <dbReference type="ARBA" id="ARBA00022737"/>
    </source>
</evidence>
<dbReference type="Pfam" id="PF00520">
    <property type="entry name" value="Ion_trans"/>
    <property type="match status" value="1"/>
</dbReference>
<dbReference type="FunFam" id="1.10.287.70:FF:000001">
    <property type="entry name" value="Sodium channel protein"/>
    <property type="match status" value="1"/>
</dbReference>
<keyword evidence="14" id="KW-0325">Glycoprotein</keyword>
<evidence type="ECO:0000259" key="21">
    <source>
        <dbReference type="Pfam" id="PF24609"/>
    </source>
</evidence>
<feature type="transmembrane region" description="Helical" evidence="19">
    <location>
        <begin position="204"/>
        <end position="228"/>
    </location>
</feature>
<keyword evidence="9 19" id="KW-1133">Transmembrane helix</keyword>
<protein>
    <recommendedName>
        <fullName evidence="19">Sodium channel protein</fullName>
    </recommendedName>
</protein>
<accession>A0AAW1B3L8</accession>
<comment type="subunit">
    <text evidence="18">The channel consists of an ion conducting pore forming alpha-subunit regulated by one or more associated auxiliary subunits SCN1B, SCN2B and SCN3B; electrophysiological properties may vary depending on the type of the associated beta subunits. Found in a number of complexes with PRX, DYNLT1 and PDZD2. Interacts with proteins such as FSTL1, PRX, DYNLT1, PDZD2, S100A10 and many others. Interacts with NEDD4 and NEDD4L.</text>
</comment>
<keyword evidence="16 19" id="KW-0407">Ion channel</keyword>
<comment type="caution">
    <text evidence="22">The sequence shown here is derived from an EMBL/GenBank/DDBJ whole genome shotgun (WGS) entry which is preliminary data.</text>
</comment>
<feature type="domain" description="Ion transport" evidence="20">
    <location>
        <begin position="4"/>
        <end position="238"/>
    </location>
</feature>
<organism evidence="22 23">
    <name type="scientific">Crotalus adamanteus</name>
    <name type="common">Eastern diamondback rattlesnake</name>
    <dbReference type="NCBI Taxonomy" id="8729"/>
    <lineage>
        <taxon>Eukaryota</taxon>
        <taxon>Metazoa</taxon>
        <taxon>Chordata</taxon>
        <taxon>Craniata</taxon>
        <taxon>Vertebrata</taxon>
        <taxon>Euteleostomi</taxon>
        <taxon>Lepidosauria</taxon>
        <taxon>Squamata</taxon>
        <taxon>Bifurcata</taxon>
        <taxon>Unidentata</taxon>
        <taxon>Episquamata</taxon>
        <taxon>Toxicofera</taxon>
        <taxon>Serpentes</taxon>
        <taxon>Colubroidea</taxon>
        <taxon>Viperidae</taxon>
        <taxon>Crotalinae</taxon>
        <taxon>Crotalus</taxon>
    </lineage>
</organism>
<evidence type="ECO:0000256" key="10">
    <source>
        <dbReference type="ARBA" id="ARBA00023053"/>
    </source>
</evidence>
<evidence type="ECO:0000256" key="16">
    <source>
        <dbReference type="ARBA" id="ARBA00023303"/>
    </source>
</evidence>
<evidence type="ECO:0000256" key="14">
    <source>
        <dbReference type="ARBA" id="ARBA00023180"/>
    </source>
</evidence>
<keyword evidence="4 19" id="KW-0894">Sodium channel</keyword>
<evidence type="ECO:0000256" key="15">
    <source>
        <dbReference type="ARBA" id="ARBA00023201"/>
    </source>
</evidence>
<dbReference type="InterPro" id="IPR005821">
    <property type="entry name" value="Ion_trans_dom"/>
</dbReference>
<evidence type="ECO:0000256" key="5">
    <source>
        <dbReference type="ARBA" id="ARBA00022475"/>
    </source>
</evidence>
<keyword evidence="15 19" id="KW-0739">Sodium transport</keyword>
<name>A0AAW1B3L8_CROAD</name>
<comment type="subcellular location">
    <subcellularLocation>
        <location evidence="1 19">Cell membrane</location>
        <topology evidence="1 19">Multi-pass membrane protein</topology>
    </subcellularLocation>
</comment>
<dbReference type="InterPro" id="IPR058542">
    <property type="entry name" value="IQ_SCN5A_C"/>
</dbReference>
<dbReference type="GO" id="GO:0019228">
    <property type="term" value="P:neuronal action potential"/>
    <property type="evidence" value="ECO:0007669"/>
    <property type="project" value="TreeGrafter"/>
</dbReference>
<comment type="function">
    <text evidence="19">Mediates the voltage-dependent sodium ion permeability of excitable membranes. Assuming opened or closed conformations in response to the voltage difference across the membrane, the protein forms a sodium-selective channel through which Na(+) ions may pass in accordance with their electrochemical gradient.</text>
</comment>
<dbReference type="PANTHER" id="PTHR10037:SF208">
    <property type="entry name" value="SODIUM CHANNEL PROTEIN TYPE 10 SUBUNIT ALPHA"/>
    <property type="match status" value="1"/>
</dbReference>
<keyword evidence="23" id="KW-1185">Reference proteome</keyword>
<dbReference type="InterPro" id="IPR027359">
    <property type="entry name" value="Volt_channel_dom_sf"/>
</dbReference>
<keyword evidence="13" id="KW-1015">Disulfide bond</keyword>
<comment type="function">
    <text evidence="17">Tetrodotoxin-resistant channel that mediates the voltage-dependent sodium ion permeability of excitable membranes. Assuming opened or closed conformations in response to the voltage difference across the membrane, the protein forms a sodium-selective channel through which sodium ions may pass in accordance with their electrochemical gradient. Plays a role in neuropathic pain mechanisms.</text>
</comment>
<dbReference type="PANTHER" id="PTHR10037">
    <property type="entry name" value="VOLTAGE-GATED CATION CHANNEL CALCIUM AND SODIUM"/>
    <property type="match status" value="1"/>
</dbReference>
<evidence type="ECO:0000256" key="4">
    <source>
        <dbReference type="ARBA" id="ARBA00022461"/>
    </source>
</evidence>
<evidence type="ECO:0000256" key="6">
    <source>
        <dbReference type="ARBA" id="ARBA00022692"/>
    </source>
</evidence>
<keyword evidence="5" id="KW-1003">Cell membrane</keyword>
<keyword evidence="6 19" id="KW-0812">Transmembrane</keyword>
<keyword evidence="12 19" id="KW-0472">Membrane</keyword>
<evidence type="ECO:0000256" key="19">
    <source>
        <dbReference type="RuleBase" id="RU361132"/>
    </source>
</evidence>
<dbReference type="FunFam" id="1.10.238.10:FF:000002">
    <property type="entry name" value="Sodium channel protein"/>
    <property type="match status" value="1"/>
</dbReference>
<evidence type="ECO:0000256" key="11">
    <source>
        <dbReference type="ARBA" id="ARBA00023065"/>
    </source>
</evidence>
<keyword evidence="10 19" id="KW-0915">Sodium</keyword>
<evidence type="ECO:0000256" key="8">
    <source>
        <dbReference type="ARBA" id="ARBA00022882"/>
    </source>
</evidence>
<dbReference type="GO" id="GO:0001518">
    <property type="term" value="C:voltage-gated sodium channel complex"/>
    <property type="evidence" value="ECO:0007669"/>
    <property type="project" value="UniProtKB-UniRule"/>
</dbReference>
<dbReference type="Proteomes" id="UP001474421">
    <property type="component" value="Unassembled WGS sequence"/>
</dbReference>
<dbReference type="Gene3D" id="1.20.5.1190">
    <property type="entry name" value="iswi atpase"/>
    <property type="match status" value="1"/>
</dbReference>
<evidence type="ECO:0000256" key="9">
    <source>
        <dbReference type="ARBA" id="ARBA00022989"/>
    </source>
</evidence>
<comment type="caution">
    <text evidence="19">Lacks conserved residue(s) required for the propagation of feature annotation.</text>
</comment>
<feature type="domain" description="SCN5A-like C-terminal IQ motif" evidence="21">
    <location>
        <begin position="346"/>
        <end position="375"/>
    </location>
</feature>
<evidence type="ECO:0000259" key="20">
    <source>
        <dbReference type="Pfam" id="PF00520"/>
    </source>
</evidence>
<evidence type="ECO:0000256" key="12">
    <source>
        <dbReference type="ARBA" id="ARBA00023136"/>
    </source>
</evidence>
<keyword evidence="11 19" id="KW-0406">Ion transport</keyword>
<evidence type="ECO:0000256" key="18">
    <source>
        <dbReference type="ARBA" id="ARBA00047025"/>
    </source>
</evidence>
<evidence type="ECO:0000256" key="2">
    <source>
        <dbReference type="ARBA" id="ARBA00006764"/>
    </source>
</evidence>
<feature type="transmembrane region" description="Helical" evidence="19">
    <location>
        <begin position="22"/>
        <end position="42"/>
    </location>
</feature>
<evidence type="ECO:0000256" key="17">
    <source>
        <dbReference type="ARBA" id="ARBA00025291"/>
    </source>
</evidence>